<dbReference type="InterPro" id="IPR037401">
    <property type="entry name" value="SnoaL-like"/>
</dbReference>
<dbReference type="AlphaFoldDB" id="A0A1T5GAT6"/>
<dbReference type="STRING" id="651661.SAMN05660293_03861"/>
<dbReference type="Pfam" id="PF12680">
    <property type="entry name" value="SnoaL_2"/>
    <property type="match status" value="1"/>
</dbReference>
<name>A0A1T5GAT6_9BACT</name>
<organism evidence="2 3">
    <name type="scientific">Dyadobacter psychrophilus</name>
    <dbReference type="NCBI Taxonomy" id="651661"/>
    <lineage>
        <taxon>Bacteria</taxon>
        <taxon>Pseudomonadati</taxon>
        <taxon>Bacteroidota</taxon>
        <taxon>Cytophagia</taxon>
        <taxon>Cytophagales</taxon>
        <taxon>Spirosomataceae</taxon>
        <taxon>Dyadobacter</taxon>
    </lineage>
</organism>
<sequence>MEKAVVRHYVKRGGQLPVKPVIISDFDTDTDVLFIDEPELSRNDLVFEQDSNDTLIRLADSFMILASLKNVNAIDLDPVPFLKGFYKALQENDIDEVLTFLADNILWEMGGPQDILAWAGKWEGRVGVSRFFELQKEGLAFEKLNPTRFVAQGNTVAVVLEANGETKSKVPFSGSVVHWIRVKNGKIAQLQCYRDTFPIIEALQGGRPFTVKANESGSQHYVNQPIASLRTTDNIVFDEAVFDNVPATVKSARAMYVALQGLKAEDIRKAFAPNVIWHMFGPPDIIAWAGERIGPIAAVESAKQIIETMRFDHFKAIRMIYQDNVAAVVIDEPGVSKATGMPFHTSVVHIVVVNEDGKVASIHNHVNTAEIVEAFLGGRPYTVN</sequence>
<dbReference type="Proteomes" id="UP000190897">
    <property type="component" value="Unassembled WGS sequence"/>
</dbReference>
<reference evidence="3" key="1">
    <citation type="submission" date="2017-02" db="EMBL/GenBank/DDBJ databases">
        <authorList>
            <person name="Varghese N."/>
            <person name="Submissions S."/>
        </authorList>
    </citation>
    <scope>NUCLEOTIDE SEQUENCE [LARGE SCALE GENOMIC DNA]</scope>
    <source>
        <strain evidence="3">DSM 22270</strain>
    </source>
</reference>
<evidence type="ECO:0000259" key="1">
    <source>
        <dbReference type="Pfam" id="PF12680"/>
    </source>
</evidence>
<dbReference type="RefSeq" id="WP_082216365.1">
    <property type="nucleotide sequence ID" value="NZ_FUZA01000005.1"/>
</dbReference>
<evidence type="ECO:0000313" key="2">
    <source>
        <dbReference type="EMBL" id="SKC05431.1"/>
    </source>
</evidence>
<dbReference type="OrthoDB" id="7876517at2"/>
<dbReference type="Gene3D" id="3.10.450.50">
    <property type="match status" value="2"/>
</dbReference>
<dbReference type="PANTHER" id="PTHR41252">
    <property type="entry name" value="BLR2505 PROTEIN"/>
    <property type="match status" value="1"/>
</dbReference>
<dbReference type="SUPFAM" id="SSF54427">
    <property type="entry name" value="NTF2-like"/>
    <property type="match status" value="2"/>
</dbReference>
<accession>A0A1T5GAT6</accession>
<dbReference type="InterPro" id="IPR032710">
    <property type="entry name" value="NTF2-like_dom_sf"/>
</dbReference>
<proteinExistence type="predicted"/>
<dbReference type="PANTHER" id="PTHR41252:SF1">
    <property type="entry name" value="BLR2505 PROTEIN"/>
    <property type="match status" value="1"/>
</dbReference>
<dbReference type="EMBL" id="FUZA01000005">
    <property type="protein sequence ID" value="SKC05431.1"/>
    <property type="molecule type" value="Genomic_DNA"/>
</dbReference>
<keyword evidence="3" id="KW-1185">Reference proteome</keyword>
<feature type="domain" description="SnoaL-like" evidence="1">
    <location>
        <begin position="84"/>
        <end position="189"/>
    </location>
</feature>
<dbReference type="GO" id="GO:0016853">
    <property type="term" value="F:isomerase activity"/>
    <property type="evidence" value="ECO:0007669"/>
    <property type="project" value="UniProtKB-KW"/>
</dbReference>
<protein>
    <submittedName>
        <fullName evidence="2">Ketosteroid isomerase-related protein</fullName>
    </submittedName>
</protein>
<gene>
    <name evidence="2" type="ORF">SAMN05660293_03861</name>
</gene>
<evidence type="ECO:0000313" key="3">
    <source>
        <dbReference type="Proteomes" id="UP000190897"/>
    </source>
</evidence>
<keyword evidence="2" id="KW-0413">Isomerase</keyword>